<protein>
    <submittedName>
        <fullName evidence="8">WRKY domain</fullName>
    </submittedName>
</protein>
<accession>A0AAN8UQ02</accession>
<feature type="domain" description="WRKY" evidence="7">
    <location>
        <begin position="174"/>
        <end position="239"/>
    </location>
</feature>
<dbReference type="GO" id="GO:0003700">
    <property type="term" value="F:DNA-binding transcription factor activity"/>
    <property type="evidence" value="ECO:0007669"/>
    <property type="project" value="InterPro"/>
</dbReference>
<dbReference type="EMBL" id="JBAMMX010000021">
    <property type="protein sequence ID" value="KAK6919765.1"/>
    <property type="molecule type" value="Genomic_DNA"/>
</dbReference>
<proteinExistence type="predicted"/>
<evidence type="ECO:0000256" key="5">
    <source>
        <dbReference type="ARBA" id="ARBA00023242"/>
    </source>
</evidence>
<dbReference type="FunFam" id="2.20.25.80:FF:000003">
    <property type="entry name" value="WRKY transcription factor 57"/>
    <property type="match status" value="1"/>
</dbReference>
<keyword evidence="4" id="KW-0804">Transcription</keyword>
<evidence type="ECO:0000313" key="9">
    <source>
        <dbReference type="Proteomes" id="UP001370490"/>
    </source>
</evidence>
<dbReference type="AlphaFoldDB" id="A0AAN8UQ02"/>
<dbReference type="InterPro" id="IPR036576">
    <property type="entry name" value="WRKY_dom_sf"/>
</dbReference>
<evidence type="ECO:0000259" key="7">
    <source>
        <dbReference type="PROSITE" id="PS50811"/>
    </source>
</evidence>
<dbReference type="SMART" id="SM00774">
    <property type="entry name" value="WRKY"/>
    <property type="match status" value="1"/>
</dbReference>
<evidence type="ECO:0000256" key="1">
    <source>
        <dbReference type="ARBA" id="ARBA00004123"/>
    </source>
</evidence>
<feature type="region of interest" description="Disordered" evidence="6">
    <location>
        <begin position="103"/>
        <end position="141"/>
    </location>
</feature>
<name>A0AAN8UQ02_9MAGN</name>
<dbReference type="Pfam" id="PF03106">
    <property type="entry name" value="WRKY"/>
    <property type="match status" value="1"/>
</dbReference>
<dbReference type="PROSITE" id="PS50811">
    <property type="entry name" value="WRKY"/>
    <property type="match status" value="1"/>
</dbReference>
<dbReference type="SUPFAM" id="SSF118290">
    <property type="entry name" value="WRKY DNA-binding domain"/>
    <property type="match status" value="1"/>
</dbReference>
<keyword evidence="9" id="KW-1185">Reference proteome</keyword>
<dbReference type="GO" id="GO:0005634">
    <property type="term" value="C:nucleus"/>
    <property type="evidence" value="ECO:0007669"/>
    <property type="project" value="UniProtKB-SubCell"/>
</dbReference>
<organism evidence="8 9">
    <name type="scientific">Dillenia turbinata</name>
    <dbReference type="NCBI Taxonomy" id="194707"/>
    <lineage>
        <taxon>Eukaryota</taxon>
        <taxon>Viridiplantae</taxon>
        <taxon>Streptophyta</taxon>
        <taxon>Embryophyta</taxon>
        <taxon>Tracheophyta</taxon>
        <taxon>Spermatophyta</taxon>
        <taxon>Magnoliopsida</taxon>
        <taxon>eudicotyledons</taxon>
        <taxon>Gunneridae</taxon>
        <taxon>Pentapetalae</taxon>
        <taxon>Dilleniales</taxon>
        <taxon>Dilleniaceae</taxon>
        <taxon>Dillenia</taxon>
    </lineage>
</organism>
<dbReference type="PANTHER" id="PTHR31221">
    <property type="entry name" value="WRKY TRANSCRIPTION FACTOR PROTEIN 1-RELATED"/>
    <property type="match status" value="1"/>
</dbReference>
<dbReference type="InterPro" id="IPR003657">
    <property type="entry name" value="WRKY_dom"/>
</dbReference>
<keyword evidence="2" id="KW-0805">Transcription regulation</keyword>
<evidence type="ECO:0000256" key="3">
    <source>
        <dbReference type="ARBA" id="ARBA00023125"/>
    </source>
</evidence>
<comment type="subcellular location">
    <subcellularLocation>
        <location evidence="1">Nucleus</location>
    </subcellularLocation>
</comment>
<evidence type="ECO:0000256" key="6">
    <source>
        <dbReference type="SAM" id="MobiDB-lite"/>
    </source>
</evidence>
<sequence length="316" mass="35750">MSHEPHYPFEHDPLFGNSLRESDIHLPLYDPPNYTYNQVMTPSVDLNGLDQPSMGFTDCFHGSVDSITLSRAFGMSCSSSGPISPMDDESRNRQVARDHPLMGANENDLSTQNSSESSSSTGATTEENCGKTKKDDLHKKGCEVGDENFKKENKVKKKPEKRQREPRVAFITKSEIDNLEDGYRWRKYGQKAVKNSPYPRSYYRCTSQNCGVKKRVERAYQDPSTVITTYEGQHNHQSPGALRNNAARMLSTSFFGSTSTRSPSFAHEFLFQMPTTTSSNLLGYQYLNPQHQFLVPHDYGLLHDIIPSPLIHKEEP</sequence>
<dbReference type="GO" id="GO:0043565">
    <property type="term" value="F:sequence-specific DNA binding"/>
    <property type="evidence" value="ECO:0007669"/>
    <property type="project" value="InterPro"/>
</dbReference>
<evidence type="ECO:0000313" key="8">
    <source>
        <dbReference type="EMBL" id="KAK6919765.1"/>
    </source>
</evidence>
<reference evidence="8 9" key="1">
    <citation type="submission" date="2023-12" db="EMBL/GenBank/DDBJ databases">
        <title>A high-quality genome assembly for Dillenia turbinata (Dilleniales).</title>
        <authorList>
            <person name="Chanderbali A."/>
        </authorList>
    </citation>
    <scope>NUCLEOTIDE SEQUENCE [LARGE SCALE GENOMIC DNA]</scope>
    <source>
        <strain evidence="8">LSX21</strain>
        <tissue evidence="8">Leaf</tissue>
    </source>
</reference>
<feature type="compositionally biased region" description="Low complexity" evidence="6">
    <location>
        <begin position="110"/>
        <end position="127"/>
    </location>
</feature>
<dbReference type="InterPro" id="IPR044810">
    <property type="entry name" value="WRKY_plant"/>
</dbReference>
<dbReference type="Gene3D" id="2.20.25.80">
    <property type="entry name" value="WRKY domain"/>
    <property type="match status" value="1"/>
</dbReference>
<keyword evidence="5" id="KW-0539">Nucleus</keyword>
<dbReference type="Proteomes" id="UP001370490">
    <property type="component" value="Unassembled WGS sequence"/>
</dbReference>
<feature type="compositionally biased region" description="Basic and acidic residues" evidence="6">
    <location>
        <begin position="128"/>
        <end position="141"/>
    </location>
</feature>
<evidence type="ECO:0000256" key="2">
    <source>
        <dbReference type="ARBA" id="ARBA00023015"/>
    </source>
</evidence>
<evidence type="ECO:0000256" key="4">
    <source>
        <dbReference type="ARBA" id="ARBA00023163"/>
    </source>
</evidence>
<keyword evidence="3" id="KW-0238">DNA-binding</keyword>
<comment type="caution">
    <text evidence="8">The sequence shown here is derived from an EMBL/GenBank/DDBJ whole genome shotgun (WGS) entry which is preliminary data.</text>
</comment>
<dbReference type="PANTHER" id="PTHR31221:SF334">
    <property type="entry name" value="WRKY TRANSCRIPTION FACTOR 57-RELATED"/>
    <property type="match status" value="1"/>
</dbReference>
<gene>
    <name evidence="8" type="ORF">RJ641_015669</name>
</gene>